<feature type="transmembrane region" description="Helical" evidence="16">
    <location>
        <begin position="681"/>
        <end position="702"/>
    </location>
</feature>
<evidence type="ECO:0000256" key="12">
    <source>
        <dbReference type="ARBA" id="ARBA00023166"/>
    </source>
</evidence>
<name>A0ABP1G485_9CHLO</name>
<feature type="transmembrane region" description="Helical" evidence="16">
    <location>
        <begin position="1194"/>
        <end position="1214"/>
    </location>
</feature>
<feature type="transmembrane region" description="Helical" evidence="16">
    <location>
        <begin position="1249"/>
        <end position="1271"/>
    </location>
</feature>
<feature type="signal peptide" evidence="17">
    <location>
        <begin position="1"/>
        <end position="21"/>
    </location>
</feature>
<dbReference type="SUPFAM" id="SSF82866">
    <property type="entry name" value="Multidrug efflux transporter AcrB transmembrane domain"/>
    <property type="match status" value="2"/>
</dbReference>
<dbReference type="Pfam" id="PF22314">
    <property type="entry name" value="NPC1_MLD"/>
    <property type="match status" value="1"/>
</dbReference>
<evidence type="ECO:0000256" key="2">
    <source>
        <dbReference type="ARBA" id="ARBA00005585"/>
    </source>
</evidence>
<feature type="transmembrane region" description="Helical" evidence="16">
    <location>
        <begin position="781"/>
        <end position="802"/>
    </location>
</feature>
<keyword evidence="4" id="KW-0153">Cholesterol metabolism</keyword>
<keyword evidence="13" id="KW-0325">Glycoprotein</keyword>
<keyword evidence="12" id="KW-1207">Sterol metabolism</keyword>
<evidence type="ECO:0000256" key="5">
    <source>
        <dbReference type="ARBA" id="ARBA00022692"/>
    </source>
</evidence>
<evidence type="ECO:0000256" key="3">
    <source>
        <dbReference type="ARBA" id="ARBA00022448"/>
    </source>
</evidence>
<dbReference type="PROSITE" id="PS50156">
    <property type="entry name" value="SSD"/>
    <property type="match status" value="1"/>
</dbReference>
<dbReference type="Pfam" id="PF12349">
    <property type="entry name" value="Sterol-sensing"/>
    <property type="match status" value="1"/>
</dbReference>
<evidence type="ECO:0000313" key="20">
    <source>
        <dbReference type="Proteomes" id="UP001497392"/>
    </source>
</evidence>
<dbReference type="Pfam" id="PF16414">
    <property type="entry name" value="NPC1_N"/>
    <property type="match status" value="1"/>
</dbReference>
<keyword evidence="5 16" id="KW-0812">Transmembrane</keyword>
<dbReference type="InterPro" id="IPR053958">
    <property type="entry name" value="HMGCR/SNAP/NPC1-like_SSD"/>
</dbReference>
<evidence type="ECO:0000256" key="8">
    <source>
        <dbReference type="ARBA" id="ARBA00023055"/>
    </source>
</evidence>
<evidence type="ECO:0000256" key="4">
    <source>
        <dbReference type="ARBA" id="ARBA00022548"/>
    </source>
</evidence>
<evidence type="ECO:0000256" key="7">
    <source>
        <dbReference type="ARBA" id="ARBA00022989"/>
    </source>
</evidence>
<proteinExistence type="inferred from homology"/>
<feature type="region of interest" description="Disordered" evidence="15">
    <location>
        <begin position="830"/>
        <end position="882"/>
    </location>
</feature>
<evidence type="ECO:0000256" key="9">
    <source>
        <dbReference type="ARBA" id="ARBA00023098"/>
    </source>
</evidence>
<dbReference type="InterPro" id="IPR004765">
    <property type="entry name" value="NPC1-like"/>
</dbReference>
<keyword evidence="14" id="KW-0753">Steroid metabolism</keyword>
<dbReference type="PANTHER" id="PTHR45727:SF2">
    <property type="entry name" value="NPC INTRACELLULAR CHOLESTEROL TRANSPORTER 1"/>
    <property type="match status" value="1"/>
</dbReference>
<dbReference type="PANTHER" id="PTHR45727">
    <property type="entry name" value="NPC INTRACELLULAR CHOLESTEROL TRANSPORTER 1"/>
    <property type="match status" value="1"/>
</dbReference>
<feature type="chain" id="PRO_5045945299" evidence="17">
    <location>
        <begin position="22"/>
        <end position="1361"/>
    </location>
</feature>
<feature type="transmembrane region" description="Helical" evidence="16">
    <location>
        <begin position="1291"/>
        <end position="1310"/>
    </location>
</feature>
<keyword evidence="6 17" id="KW-0732">Signal</keyword>
<dbReference type="NCBIfam" id="TIGR00917">
    <property type="entry name" value="2A060601"/>
    <property type="match status" value="1"/>
</dbReference>
<keyword evidence="20" id="KW-1185">Reference proteome</keyword>
<dbReference type="Gene3D" id="1.20.1640.10">
    <property type="entry name" value="Multidrug efflux transporter AcrB transmembrane domain"/>
    <property type="match status" value="2"/>
</dbReference>
<feature type="transmembrane region" description="Helical" evidence="16">
    <location>
        <begin position="910"/>
        <end position="930"/>
    </location>
</feature>
<comment type="caution">
    <text evidence="19">The sequence shown here is derived from an EMBL/GenBank/DDBJ whole genome shotgun (WGS) entry which is preliminary data.</text>
</comment>
<dbReference type="Proteomes" id="UP001497392">
    <property type="component" value="Unassembled WGS sequence"/>
</dbReference>
<feature type="transmembrane region" description="Helical" evidence="16">
    <location>
        <begin position="642"/>
        <end position="661"/>
    </location>
</feature>
<keyword evidence="8" id="KW-0445">Lipid transport</keyword>
<gene>
    <name evidence="19" type="primary">g8340</name>
    <name evidence="19" type="ORF">VP750_LOCUS7169</name>
</gene>
<keyword evidence="10 16" id="KW-0472">Membrane</keyword>
<keyword evidence="7 16" id="KW-1133">Transmembrane helix</keyword>
<feature type="transmembrane region" description="Helical" evidence="16">
    <location>
        <begin position="1322"/>
        <end position="1345"/>
    </location>
</feature>
<dbReference type="InterPro" id="IPR032190">
    <property type="entry name" value="NPC1_N"/>
</dbReference>
<feature type="transmembrane region" description="Helical" evidence="16">
    <location>
        <begin position="1220"/>
        <end position="1242"/>
    </location>
</feature>
<dbReference type="InterPro" id="IPR053956">
    <property type="entry name" value="NPC1_MLD"/>
</dbReference>
<keyword evidence="3" id="KW-0813">Transport</keyword>
<dbReference type="InterPro" id="IPR000731">
    <property type="entry name" value="SSD"/>
</dbReference>
<evidence type="ECO:0000313" key="19">
    <source>
        <dbReference type="EMBL" id="CAL5225510.1"/>
    </source>
</evidence>
<feature type="domain" description="SSD" evidence="18">
    <location>
        <begin position="637"/>
        <end position="803"/>
    </location>
</feature>
<evidence type="ECO:0000256" key="6">
    <source>
        <dbReference type="ARBA" id="ARBA00022729"/>
    </source>
</evidence>
<evidence type="ECO:0000259" key="18">
    <source>
        <dbReference type="PROSITE" id="PS50156"/>
    </source>
</evidence>
<evidence type="ECO:0000256" key="15">
    <source>
        <dbReference type="SAM" id="MobiDB-lite"/>
    </source>
</evidence>
<feature type="transmembrane region" description="Helical" evidence="16">
    <location>
        <begin position="279"/>
        <end position="300"/>
    </location>
</feature>
<comment type="subcellular location">
    <subcellularLocation>
        <location evidence="1">Endomembrane system</location>
        <topology evidence="1">Multi-pass membrane protein</topology>
    </subcellularLocation>
</comment>
<keyword evidence="11" id="KW-1015">Disulfide bond</keyword>
<evidence type="ECO:0000256" key="17">
    <source>
        <dbReference type="SAM" id="SignalP"/>
    </source>
</evidence>
<evidence type="ECO:0000256" key="13">
    <source>
        <dbReference type="ARBA" id="ARBA00023180"/>
    </source>
</evidence>
<comment type="similarity">
    <text evidence="2">Belongs to the patched family.</text>
</comment>
<protein>
    <submittedName>
        <fullName evidence="19">G8340 protein</fullName>
    </submittedName>
</protein>
<sequence>MKVYQGLVLATVAALVAGVRAETDWRTKVHAKGTCSSYGICGHRKDGDVLNCANNTVAQPISSSVAQKLQDVCPQLVAETDGKYCCTEEQVDTLATQIQTAGIFLVGCPACNQNFKHFFCTLTCSPDQSLFTNVTSIQNAYDNNRTAVESIDFFVADSYGQSFYDSCKDVVYAAANLRAMSFIGGGAQNFQDFFEFLGTVKDKRVPPAGSPFQIDFPGESKTPKGMAAANETVPPCWDSALRCSCGDCPEGPQCTPPPVPPPPAPSGCAALGLRSMSCAAFSLIILYIVLLPLLLLFVRVRTLHARGERLDFKSLLGMAQEGSRHGGQTWTEELIAQNAANSGGEEEAPKTLAEEVQYPAVERKLRSWYYHWGVKAAERPWRTIGVAAVVMAVLALGLLRFRVETDPQRLWVGPTSQAAQEKAAYEASFGPFYRIEQLILSTTPAAQAPYQTPSGLPAILTNANIKLLFQMQAAVDALAGPVAGSNASATLQQVCYKPLGDDCATQSILQYWKMDLDVYEHGQPPYGPPLSPDFCLGHWQTQCRATFEAPVDPDLVLGGFPSGPEFRNYSADATAFVVTYPVDSSEDNRAAAEAWEAAFVELARTQLAAMAANAGLRLSFSSERSVADELARESYADVSTVAISYIIMLVYIAVALGYIPAGARPWAVLVTGRASLGLGGVLIVLAAVAGALGLCSLFGMWSTLIIMEVIPFLVLAVGVDNMFILANTLDTTDASRPLPERIGQALSEAGPSITLAATAEVVAFALGGFSSMPAVQNFSICAALAVFLDFCLQVTAFVALLALDAQRISQRRCDAAPCIRLPASLMYGQEGQDGHAGQNRESTQNGQLDEPLVEGSSGEMPLSTPDMYRENSGAAAAEGDEGKPREAVGVAKLLRSYMARYHAPALLKPLAQATVLMVFVGLFFLSIGAVRHISRGLEQETALPRDSYLQPYYKDVYGYLRVGPPLLLVVKNINMSRHAEDIDAVCSISGCRDDSLLSQVARAARTPSQTYIASPAASWLDDFLSWISPEIPRCCRAFLADDSYCPPPDQPPCSVNATACANCTTCFRANGPPGPQLLKGGRPTLKQTRQHLPWFLDALPSEDCAKGGAGAYTDALQRSTKESSGIKGLGEGIVAASSFRTSYVPLNKQADFINGMQAVRDFLQDIKGSLGLDVYSFSVFHVFFEQYLSIGRDAAVLLVAAAAAVTLITLLFTASLWASAMVLVVLCMILADLLGVMVWWNVQLNAVSLVNLVMALGISVEFCAHVVHAFVVAPGTRPERMTAAVTDVGASVLSGITLTKFVGVVVLAFARTKIFEVYYFRVYFALVILGAAHSLVLLPVLLALAGPPPLPQKPEPLDVRH</sequence>
<keyword evidence="9" id="KW-0443">Lipid metabolism</keyword>
<feature type="transmembrane region" description="Helical" evidence="16">
    <location>
        <begin position="709"/>
        <end position="729"/>
    </location>
</feature>
<accession>A0ABP1G485</accession>
<reference evidence="19 20" key="1">
    <citation type="submission" date="2024-06" db="EMBL/GenBank/DDBJ databases">
        <authorList>
            <person name="Kraege A."/>
            <person name="Thomma B."/>
        </authorList>
    </citation>
    <scope>NUCLEOTIDE SEQUENCE [LARGE SCALE GENOMIC DNA]</scope>
</reference>
<evidence type="ECO:0000256" key="14">
    <source>
        <dbReference type="ARBA" id="ARBA00023221"/>
    </source>
</evidence>
<organism evidence="19 20">
    <name type="scientific">Coccomyxa viridis</name>
    <dbReference type="NCBI Taxonomy" id="1274662"/>
    <lineage>
        <taxon>Eukaryota</taxon>
        <taxon>Viridiplantae</taxon>
        <taxon>Chlorophyta</taxon>
        <taxon>core chlorophytes</taxon>
        <taxon>Trebouxiophyceae</taxon>
        <taxon>Trebouxiophyceae incertae sedis</taxon>
        <taxon>Coccomyxaceae</taxon>
        <taxon>Coccomyxa</taxon>
    </lineage>
</organism>
<evidence type="ECO:0000256" key="1">
    <source>
        <dbReference type="ARBA" id="ARBA00004127"/>
    </source>
</evidence>
<evidence type="ECO:0000256" key="10">
    <source>
        <dbReference type="ARBA" id="ARBA00023136"/>
    </source>
</evidence>
<evidence type="ECO:0000256" key="11">
    <source>
        <dbReference type="ARBA" id="ARBA00023157"/>
    </source>
</evidence>
<evidence type="ECO:0000256" key="16">
    <source>
        <dbReference type="SAM" id="Phobius"/>
    </source>
</evidence>
<dbReference type="EMBL" id="CAXHTA020000012">
    <property type="protein sequence ID" value="CAL5225510.1"/>
    <property type="molecule type" value="Genomic_DNA"/>
</dbReference>